<organism evidence="1 2">
    <name type="scientific">Amycolatopsis carbonis</name>
    <dbReference type="NCBI Taxonomy" id="715471"/>
    <lineage>
        <taxon>Bacteria</taxon>
        <taxon>Bacillati</taxon>
        <taxon>Actinomycetota</taxon>
        <taxon>Actinomycetes</taxon>
        <taxon>Pseudonocardiales</taxon>
        <taxon>Pseudonocardiaceae</taxon>
        <taxon>Amycolatopsis</taxon>
    </lineage>
</organism>
<accession>A0A9Y2II30</accession>
<evidence type="ECO:0000313" key="1">
    <source>
        <dbReference type="EMBL" id="WIX79545.1"/>
    </source>
</evidence>
<dbReference type="Pfam" id="PF21863">
    <property type="entry name" value="HTH_67"/>
    <property type="match status" value="1"/>
</dbReference>
<sequence length="285" mass="30756">MGEAAEAAKKFKGTFDTLHSLIYFVPEAEEHLTAAGLRPGRMTYFASRSAPMGAVKADVVAATFYNFNPEIIERHIPCAWTLATPEQITEARFNAVDAALSRLLGDEIHAETTAEAAELAREATDGCRPEGRALYAGHASLAWPEKPHLVLWHALTLMREHRGDAHVAALMLHGLDGLAALVTHVASGAGFTPDMAKSTRGWSDEQWDAEVARLANQGVIGPDGDLTDKGTDLRERVEAATNAASEGPWRHLGEEKSTRLAELCRPLSRAVVKAGAFPRAMTASR</sequence>
<dbReference type="RefSeq" id="WP_285970230.1">
    <property type="nucleotide sequence ID" value="NZ_CP127294.1"/>
</dbReference>
<dbReference type="KEGG" id="acab:QRX50_01660"/>
<protein>
    <recommendedName>
        <fullName evidence="3">SalK</fullName>
    </recommendedName>
</protein>
<dbReference type="NCBIfam" id="NF047719">
    <property type="entry name" value="SCO6745_fam_HTH"/>
    <property type="match status" value="1"/>
</dbReference>
<dbReference type="Proteomes" id="UP001236014">
    <property type="component" value="Chromosome"/>
</dbReference>
<dbReference type="InterPro" id="IPR054058">
    <property type="entry name" value="HTH_67"/>
</dbReference>
<proteinExistence type="predicted"/>
<dbReference type="EMBL" id="CP127294">
    <property type="protein sequence ID" value="WIX79545.1"/>
    <property type="molecule type" value="Genomic_DNA"/>
</dbReference>
<evidence type="ECO:0000313" key="2">
    <source>
        <dbReference type="Proteomes" id="UP001236014"/>
    </source>
</evidence>
<evidence type="ECO:0008006" key="3">
    <source>
        <dbReference type="Google" id="ProtNLM"/>
    </source>
</evidence>
<name>A0A9Y2II30_9PSEU</name>
<keyword evidence="2" id="KW-1185">Reference proteome</keyword>
<reference evidence="1 2" key="1">
    <citation type="submission" date="2023-06" db="EMBL/GenBank/DDBJ databases">
        <authorList>
            <person name="Oyuntsetseg B."/>
            <person name="Kim S.B."/>
        </authorList>
    </citation>
    <scope>NUCLEOTIDE SEQUENCE [LARGE SCALE GENOMIC DNA]</scope>
    <source>
        <strain evidence="1 2">2-15</strain>
    </source>
</reference>
<dbReference type="AlphaFoldDB" id="A0A9Y2II30"/>
<gene>
    <name evidence="1" type="ORF">QRX50_01660</name>
</gene>